<dbReference type="Proteomes" id="UP000267606">
    <property type="component" value="Unassembled WGS sequence"/>
</dbReference>
<gene>
    <name evidence="1" type="ORF">OFLC_LOCUS10641</name>
</gene>
<evidence type="ECO:0000313" key="2">
    <source>
        <dbReference type="Proteomes" id="UP000267606"/>
    </source>
</evidence>
<evidence type="ECO:0000313" key="3">
    <source>
        <dbReference type="WBParaSite" id="OFLC_0001064001-mRNA-1"/>
    </source>
</evidence>
<reference evidence="3" key="1">
    <citation type="submission" date="2016-06" db="UniProtKB">
        <authorList>
            <consortium name="WormBaseParasite"/>
        </authorList>
    </citation>
    <scope>IDENTIFICATION</scope>
</reference>
<evidence type="ECO:0000313" key="1">
    <source>
        <dbReference type="EMBL" id="VDO70162.1"/>
    </source>
</evidence>
<name>A0A183HT28_9BILA</name>
<dbReference type="EMBL" id="UZAJ01014401">
    <property type="protein sequence ID" value="VDO70162.1"/>
    <property type="molecule type" value="Genomic_DNA"/>
</dbReference>
<dbReference type="STRING" id="387005.A0A183HT28"/>
<sequence length="100" mass="11078">MTLPTDRKCLMAISSIDFQEKLSSLVMKAHKQYGTSLMIESSDLLTDGGSEEKNMKEEVDFFSQDFVVHQSNSSSSISQDAFINSSNEAILGEPSFLMLC</sequence>
<dbReference type="WBParaSite" id="OFLC_0001064001-mRNA-1">
    <property type="protein sequence ID" value="OFLC_0001064001-mRNA-1"/>
    <property type="gene ID" value="OFLC_0001064001"/>
</dbReference>
<proteinExistence type="predicted"/>
<accession>A0A183HT28</accession>
<keyword evidence="2" id="KW-1185">Reference proteome</keyword>
<protein>
    <submittedName>
        <fullName evidence="3">Ovule protein</fullName>
    </submittedName>
</protein>
<organism evidence="3">
    <name type="scientific">Onchocerca flexuosa</name>
    <dbReference type="NCBI Taxonomy" id="387005"/>
    <lineage>
        <taxon>Eukaryota</taxon>
        <taxon>Metazoa</taxon>
        <taxon>Ecdysozoa</taxon>
        <taxon>Nematoda</taxon>
        <taxon>Chromadorea</taxon>
        <taxon>Rhabditida</taxon>
        <taxon>Spirurina</taxon>
        <taxon>Spiruromorpha</taxon>
        <taxon>Filarioidea</taxon>
        <taxon>Onchocercidae</taxon>
        <taxon>Onchocerca</taxon>
    </lineage>
</organism>
<dbReference type="AlphaFoldDB" id="A0A183HT28"/>
<reference evidence="1 2" key="2">
    <citation type="submission" date="2018-11" db="EMBL/GenBank/DDBJ databases">
        <authorList>
            <consortium name="Pathogen Informatics"/>
        </authorList>
    </citation>
    <scope>NUCLEOTIDE SEQUENCE [LARGE SCALE GENOMIC DNA]</scope>
</reference>